<dbReference type="GO" id="GO:0003676">
    <property type="term" value="F:nucleic acid binding"/>
    <property type="evidence" value="ECO:0007669"/>
    <property type="project" value="InterPro"/>
</dbReference>
<dbReference type="Proteomes" id="UP001281410">
    <property type="component" value="Unassembled WGS sequence"/>
</dbReference>
<reference evidence="2" key="1">
    <citation type="journal article" date="2023" name="Plant J.">
        <title>Genome sequences and population genomics provide insights into the demographic history, inbreeding, and mutation load of two 'living fossil' tree species of Dipteronia.</title>
        <authorList>
            <person name="Feng Y."/>
            <person name="Comes H.P."/>
            <person name="Chen J."/>
            <person name="Zhu S."/>
            <person name="Lu R."/>
            <person name="Zhang X."/>
            <person name="Li P."/>
            <person name="Qiu J."/>
            <person name="Olsen K.M."/>
            <person name="Qiu Y."/>
        </authorList>
    </citation>
    <scope>NUCLEOTIDE SEQUENCE</scope>
    <source>
        <strain evidence="2">NBL</strain>
    </source>
</reference>
<evidence type="ECO:0000259" key="1">
    <source>
        <dbReference type="Pfam" id="PF13456"/>
    </source>
</evidence>
<dbReference type="EMBL" id="JANJYJ010000009">
    <property type="protein sequence ID" value="KAK3187738.1"/>
    <property type="molecule type" value="Genomic_DNA"/>
</dbReference>
<dbReference type="InterPro" id="IPR052929">
    <property type="entry name" value="RNase_H-like_EbsB-rel"/>
</dbReference>
<comment type="caution">
    <text evidence="2">The sequence shown here is derived from an EMBL/GenBank/DDBJ whole genome shotgun (WGS) entry which is preliminary data.</text>
</comment>
<feature type="domain" description="RNase H type-1" evidence="1">
    <location>
        <begin position="12"/>
        <end position="120"/>
    </location>
</feature>
<keyword evidence="3" id="KW-1185">Reference proteome</keyword>
<dbReference type="InterPro" id="IPR036397">
    <property type="entry name" value="RNaseH_sf"/>
</dbReference>
<dbReference type="PANTHER" id="PTHR47074">
    <property type="entry name" value="BNAC02G40300D PROTEIN"/>
    <property type="match status" value="1"/>
</dbReference>
<sequence length="144" mass="15612">MSEVKKWGSFCGVGAVIRDDKGWVVAALSKHVLGNLSPEAGELVVLREGLILANQLKLKISCVELDACNVVSKVSSALIDKGETESLVSDIKALLKEVEVQKCQSISRNENMVAHNLASLALATKEVFEWHNVCLSVIFPLLLL</sequence>
<gene>
    <name evidence="2" type="ORF">Dsin_027299</name>
</gene>
<protein>
    <recommendedName>
        <fullName evidence="1">RNase H type-1 domain-containing protein</fullName>
    </recommendedName>
</protein>
<dbReference type="PANTHER" id="PTHR47074:SF11">
    <property type="entry name" value="REVERSE TRANSCRIPTASE-LIKE PROTEIN"/>
    <property type="match status" value="1"/>
</dbReference>
<evidence type="ECO:0000313" key="3">
    <source>
        <dbReference type="Proteomes" id="UP001281410"/>
    </source>
</evidence>
<evidence type="ECO:0000313" key="2">
    <source>
        <dbReference type="EMBL" id="KAK3187738.1"/>
    </source>
</evidence>
<accession>A0AAD9ZN91</accession>
<dbReference type="CDD" id="cd06222">
    <property type="entry name" value="RNase_H_like"/>
    <property type="match status" value="1"/>
</dbReference>
<dbReference type="InterPro" id="IPR044730">
    <property type="entry name" value="RNase_H-like_dom_plant"/>
</dbReference>
<dbReference type="GO" id="GO:0004523">
    <property type="term" value="F:RNA-DNA hybrid ribonuclease activity"/>
    <property type="evidence" value="ECO:0007669"/>
    <property type="project" value="InterPro"/>
</dbReference>
<dbReference type="AlphaFoldDB" id="A0AAD9ZN91"/>
<organism evidence="2 3">
    <name type="scientific">Dipteronia sinensis</name>
    <dbReference type="NCBI Taxonomy" id="43782"/>
    <lineage>
        <taxon>Eukaryota</taxon>
        <taxon>Viridiplantae</taxon>
        <taxon>Streptophyta</taxon>
        <taxon>Embryophyta</taxon>
        <taxon>Tracheophyta</taxon>
        <taxon>Spermatophyta</taxon>
        <taxon>Magnoliopsida</taxon>
        <taxon>eudicotyledons</taxon>
        <taxon>Gunneridae</taxon>
        <taxon>Pentapetalae</taxon>
        <taxon>rosids</taxon>
        <taxon>malvids</taxon>
        <taxon>Sapindales</taxon>
        <taxon>Sapindaceae</taxon>
        <taxon>Hippocastanoideae</taxon>
        <taxon>Acereae</taxon>
        <taxon>Dipteronia</taxon>
    </lineage>
</organism>
<proteinExistence type="predicted"/>
<name>A0AAD9ZN91_9ROSI</name>
<dbReference type="InterPro" id="IPR002156">
    <property type="entry name" value="RNaseH_domain"/>
</dbReference>
<dbReference type="Pfam" id="PF13456">
    <property type="entry name" value="RVT_3"/>
    <property type="match status" value="1"/>
</dbReference>
<dbReference type="Gene3D" id="3.30.420.10">
    <property type="entry name" value="Ribonuclease H-like superfamily/Ribonuclease H"/>
    <property type="match status" value="1"/>
</dbReference>